<gene>
    <name evidence="2" type="ORF">KHQ06_30065</name>
</gene>
<keyword evidence="2" id="KW-0378">Hydrolase</keyword>
<evidence type="ECO:0000313" key="2">
    <source>
        <dbReference type="EMBL" id="QVI20391.1"/>
    </source>
</evidence>
<dbReference type="Gene3D" id="3.40.50.1820">
    <property type="entry name" value="alpha/beta hydrolase"/>
    <property type="match status" value="1"/>
</dbReference>
<evidence type="ECO:0000313" key="3">
    <source>
        <dbReference type="Proteomes" id="UP000683310"/>
    </source>
</evidence>
<keyword evidence="3" id="KW-1185">Reference proteome</keyword>
<accession>A0ABX8CKA0</accession>
<sequence length="298" mass="32404">MTVINPTPLHPHSTVDDLQVRSIDLDGGDATLSALITTPVQQPPRGTIVALHGAGMRAGYFHGRALPGMSMLELGAALGFSVVAIDRPGYGASAAALPEGRPVIDQAATLANALRDLAGRFDTGAGVLLHAHSFGGKLALATAAYQRVPDLLGIDVSGCGHRYAHPADGLENIGATWTKSWLPLQLYPPETFHQARSITAPIPAAERFDIVSWESMFPAIAERIRVPVRFTFAEHERWWHHDDRTLANLCSRLRHSPRVVIDRQLDAGHNTSLGYTARTFHLRSLAFAEECVALRQRR</sequence>
<dbReference type="Pfam" id="PF12697">
    <property type="entry name" value="Abhydrolase_6"/>
    <property type="match status" value="1"/>
</dbReference>
<dbReference type="GO" id="GO:0016787">
    <property type="term" value="F:hydrolase activity"/>
    <property type="evidence" value="ECO:0007669"/>
    <property type="project" value="UniProtKB-KW"/>
</dbReference>
<name>A0ABX8CKA0_9NOCA</name>
<dbReference type="InterPro" id="IPR029058">
    <property type="entry name" value="AB_hydrolase_fold"/>
</dbReference>
<feature type="domain" description="AB hydrolase-1" evidence="1">
    <location>
        <begin position="48"/>
        <end position="269"/>
    </location>
</feature>
<organism evidence="2 3">
    <name type="scientific">Nocardia tengchongensis</name>
    <dbReference type="NCBI Taxonomy" id="2055889"/>
    <lineage>
        <taxon>Bacteria</taxon>
        <taxon>Bacillati</taxon>
        <taxon>Actinomycetota</taxon>
        <taxon>Actinomycetes</taxon>
        <taxon>Mycobacteriales</taxon>
        <taxon>Nocardiaceae</taxon>
        <taxon>Nocardia</taxon>
    </lineage>
</organism>
<proteinExistence type="predicted"/>
<reference evidence="2 3" key="1">
    <citation type="submission" date="2021-04" db="EMBL/GenBank/DDBJ databases">
        <title>Nocardia tengchongensis.</title>
        <authorList>
            <person name="Zhuang k."/>
            <person name="Ran Y."/>
            <person name="Li W."/>
        </authorList>
    </citation>
    <scope>NUCLEOTIDE SEQUENCE [LARGE SCALE GENOMIC DNA]</scope>
    <source>
        <strain evidence="2 3">CFH S0057</strain>
    </source>
</reference>
<dbReference type="Proteomes" id="UP000683310">
    <property type="component" value="Chromosome"/>
</dbReference>
<dbReference type="EMBL" id="CP074371">
    <property type="protein sequence ID" value="QVI20391.1"/>
    <property type="molecule type" value="Genomic_DNA"/>
</dbReference>
<dbReference type="InterPro" id="IPR000073">
    <property type="entry name" value="AB_hydrolase_1"/>
</dbReference>
<evidence type="ECO:0000259" key="1">
    <source>
        <dbReference type="Pfam" id="PF12697"/>
    </source>
</evidence>
<protein>
    <submittedName>
        <fullName evidence="2">Alpha/beta fold hydrolase</fullName>
    </submittedName>
</protein>
<dbReference type="SUPFAM" id="SSF53474">
    <property type="entry name" value="alpha/beta-Hydrolases"/>
    <property type="match status" value="1"/>
</dbReference>